<dbReference type="Pfam" id="PF01547">
    <property type="entry name" value="SBP_bac_1"/>
    <property type="match status" value="1"/>
</dbReference>
<feature type="signal peptide" evidence="6">
    <location>
        <begin position="1"/>
        <end position="22"/>
    </location>
</feature>
<keyword evidence="2 6" id="KW-0732">Signal</keyword>
<reference evidence="8" key="1">
    <citation type="journal article" date="2019" name="Int. J. Syst. Evol. Microbiol.">
        <title>The Global Catalogue of Microorganisms (GCM) 10K type strain sequencing project: providing services to taxonomists for standard genome sequencing and annotation.</title>
        <authorList>
            <consortium name="The Broad Institute Genomics Platform"/>
            <consortium name="The Broad Institute Genome Sequencing Center for Infectious Disease"/>
            <person name="Wu L."/>
            <person name="Ma J."/>
        </authorList>
    </citation>
    <scope>NUCLEOTIDE SEQUENCE [LARGE SCALE GENOMIC DNA]</scope>
    <source>
        <strain evidence="8">JCM 3272</strain>
    </source>
</reference>
<accession>A0ABP5TQ56</accession>
<keyword evidence="3" id="KW-0472">Membrane</keyword>
<dbReference type="PANTHER" id="PTHR43649:SF33">
    <property type="entry name" value="POLYGALACTURONAN_RHAMNOGALACTURONAN-BINDING PROTEIN YTCQ"/>
    <property type="match status" value="1"/>
</dbReference>
<gene>
    <name evidence="7" type="ORF">GCM10010170_052790</name>
</gene>
<comment type="caution">
    <text evidence="7">The sequence shown here is derived from an EMBL/GenBank/DDBJ whole genome shotgun (WGS) entry which is preliminary data.</text>
</comment>
<keyword evidence="1" id="KW-1003">Cell membrane</keyword>
<protein>
    <submittedName>
        <fullName evidence="7">Extracellular solute-binding protein</fullName>
    </submittedName>
</protein>
<evidence type="ECO:0000256" key="5">
    <source>
        <dbReference type="ARBA" id="ARBA00023288"/>
    </source>
</evidence>
<dbReference type="EMBL" id="BAAARV010000046">
    <property type="protein sequence ID" value="GAA2358778.1"/>
    <property type="molecule type" value="Genomic_DNA"/>
</dbReference>
<dbReference type="Proteomes" id="UP001501444">
    <property type="component" value="Unassembled WGS sequence"/>
</dbReference>
<evidence type="ECO:0000313" key="8">
    <source>
        <dbReference type="Proteomes" id="UP001501444"/>
    </source>
</evidence>
<evidence type="ECO:0000256" key="3">
    <source>
        <dbReference type="ARBA" id="ARBA00023136"/>
    </source>
</evidence>
<sequence>MKRTTRALFAAAAAGSLLLAAAGCSGSDDSSSSSGGKVELTFWSWVPGIDKVVDQWNTAHPDIHVTVSKQAQGDEEVTKVLTANKAGNPPDLFQAEYQALPTLVSNGAAGDISKYAGDAKAKFAAGVWSTITLGTDAVYAIPQDSGPMMLYYRQDIFAQLGLKVPATWDEFAQTAKQVRQKDPKRHLTTFSAGDPGWFAGLAQQAGAKWFGVNGDTWSVHVDDEATKKVADFWGGLVASGDIDKQPMYTPEWNKALNDGTLIAWPSAVWGPGVLSGNAPDTSGKWAIAELPQWSAGEHKTGSWGGSSTAVAAKSKHMKEATEFAIWLNTDTAAVTGLINNGGIYPAATAAQSGGALSKPPAFFSNQPEFYTLAQTIAGTAAGVTWGPNVNVTYATYKDAFAKAITDKTAFPAAVGAMQQSTVDDLKKNGFKVSG</sequence>
<organism evidence="7 8">
    <name type="scientific">Dactylosporangium salmoneum</name>
    <dbReference type="NCBI Taxonomy" id="53361"/>
    <lineage>
        <taxon>Bacteria</taxon>
        <taxon>Bacillati</taxon>
        <taxon>Actinomycetota</taxon>
        <taxon>Actinomycetes</taxon>
        <taxon>Micromonosporales</taxon>
        <taxon>Micromonosporaceae</taxon>
        <taxon>Dactylosporangium</taxon>
    </lineage>
</organism>
<dbReference type="InterPro" id="IPR006059">
    <property type="entry name" value="SBP"/>
</dbReference>
<keyword evidence="8" id="KW-1185">Reference proteome</keyword>
<dbReference type="PROSITE" id="PS51257">
    <property type="entry name" value="PROKAR_LIPOPROTEIN"/>
    <property type="match status" value="1"/>
</dbReference>
<evidence type="ECO:0000256" key="1">
    <source>
        <dbReference type="ARBA" id="ARBA00022475"/>
    </source>
</evidence>
<evidence type="ECO:0000256" key="2">
    <source>
        <dbReference type="ARBA" id="ARBA00022729"/>
    </source>
</evidence>
<proteinExistence type="predicted"/>
<evidence type="ECO:0000256" key="4">
    <source>
        <dbReference type="ARBA" id="ARBA00023139"/>
    </source>
</evidence>
<evidence type="ECO:0000256" key="6">
    <source>
        <dbReference type="SAM" id="SignalP"/>
    </source>
</evidence>
<keyword evidence="4" id="KW-0564">Palmitate</keyword>
<dbReference type="InterPro" id="IPR050490">
    <property type="entry name" value="Bact_solute-bd_prot1"/>
</dbReference>
<keyword evidence="5" id="KW-0449">Lipoprotein</keyword>
<evidence type="ECO:0000313" key="7">
    <source>
        <dbReference type="EMBL" id="GAA2358778.1"/>
    </source>
</evidence>
<dbReference type="RefSeq" id="WP_344615195.1">
    <property type="nucleotide sequence ID" value="NZ_BAAARV010000046.1"/>
</dbReference>
<dbReference type="SUPFAM" id="SSF53850">
    <property type="entry name" value="Periplasmic binding protein-like II"/>
    <property type="match status" value="1"/>
</dbReference>
<dbReference type="Gene3D" id="3.40.190.10">
    <property type="entry name" value="Periplasmic binding protein-like II"/>
    <property type="match status" value="1"/>
</dbReference>
<dbReference type="PANTHER" id="PTHR43649">
    <property type="entry name" value="ARABINOSE-BINDING PROTEIN-RELATED"/>
    <property type="match status" value="1"/>
</dbReference>
<name>A0ABP5TQ56_9ACTN</name>
<feature type="chain" id="PRO_5046145696" evidence="6">
    <location>
        <begin position="23"/>
        <end position="434"/>
    </location>
</feature>